<feature type="compositionally biased region" description="Low complexity" evidence="5">
    <location>
        <begin position="15"/>
        <end position="33"/>
    </location>
</feature>
<sequence>MATTSTTTSLFYPHPSIKPSSTTSSPPTLLPFLSPRTRRTTRIMVTDFLGDFGARDPFPEELESNFGEKVLGNMSTEHKILIPQAIALALSQQSCIPVSPTDTPLSKDDAKQLLFKVIGWRLLENEQEDGKTVLKLTCLWKLKDVEAGVELKDRISKVVESAGHSLVFQQEDNKVTAVLWTQIIGGLSINDFIVAAKIDEVNISDLLPRKRSWA</sequence>
<proteinExistence type="inferred from homology"/>
<evidence type="ECO:0000313" key="7">
    <source>
        <dbReference type="RefSeq" id="XP_021849053.2"/>
    </source>
</evidence>
<reference evidence="6" key="1">
    <citation type="journal article" date="2021" name="Nat. Commun.">
        <title>Genomic analyses provide insights into spinach domestication and the genetic basis of agronomic traits.</title>
        <authorList>
            <person name="Cai X."/>
            <person name="Sun X."/>
            <person name="Xu C."/>
            <person name="Sun H."/>
            <person name="Wang X."/>
            <person name="Ge C."/>
            <person name="Zhang Z."/>
            <person name="Wang Q."/>
            <person name="Fei Z."/>
            <person name="Jiao C."/>
            <person name="Wang Q."/>
        </authorList>
    </citation>
    <scope>NUCLEOTIDE SEQUENCE [LARGE SCALE GENOMIC DNA]</scope>
    <source>
        <strain evidence="6">cv. Varoflay</strain>
    </source>
</reference>
<evidence type="ECO:0000256" key="4">
    <source>
        <dbReference type="ARBA" id="ARBA00023239"/>
    </source>
</evidence>
<name>A0A9R0JWF1_SPIOL</name>
<feature type="compositionally biased region" description="Polar residues" evidence="5">
    <location>
        <begin position="1"/>
        <end position="10"/>
    </location>
</feature>
<dbReference type="Gene3D" id="3.30.1360.20">
    <property type="entry name" value="Transcriptional coactivator/pterin dehydratase"/>
    <property type="match status" value="1"/>
</dbReference>
<dbReference type="PANTHER" id="PTHR12599">
    <property type="entry name" value="PTERIN-4-ALPHA-CARBINOLAMINE DEHYDRATASE"/>
    <property type="match status" value="1"/>
</dbReference>
<keyword evidence="4" id="KW-0456">Lyase</keyword>
<feature type="region of interest" description="Disordered" evidence="5">
    <location>
        <begin position="1"/>
        <end position="33"/>
    </location>
</feature>
<keyword evidence="6" id="KW-1185">Reference proteome</keyword>
<evidence type="ECO:0000256" key="5">
    <source>
        <dbReference type="SAM" id="MobiDB-lite"/>
    </source>
</evidence>
<evidence type="ECO:0000313" key="6">
    <source>
        <dbReference type="Proteomes" id="UP000813463"/>
    </source>
</evidence>
<dbReference type="RefSeq" id="XP_021849053.2">
    <property type="nucleotide sequence ID" value="XM_021993361.2"/>
</dbReference>
<organism evidence="6 7">
    <name type="scientific">Spinacia oleracea</name>
    <name type="common">Spinach</name>
    <dbReference type="NCBI Taxonomy" id="3562"/>
    <lineage>
        <taxon>Eukaryota</taxon>
        <taxon>Viridiplantae</taxon>
        <taxon>Streptophyta</taxon>
        <taxon>Embryophyta</taxon>
        <taxon>Tracheophyta</taxon>
        <taxon>Spermatophyta</taxon>
        <taxon>Magnoliopsida</taxon>
        <taxon>eudicotyledons</taxon>
        <taxon>Gunneridae</taxon>
        <taxon>Pentapetalae</taxon>
        <taxon>Caryophyllales</taxon>
        <taxon>Chenopodiaceae</taxon>
        <taxon>Chenopodioideae</taxon>
        <taxon>Anserineae</taxon>
        <taxon>Spinacia</taxon>
    </lineage>
</organism>
<accession>A0A9R0JWF1</accession>
<protein>
    <recommendedName>
        <fullName evidence="3">4a-hydroxytetrahydrobiopterin dehydratase</fullName>
        <ecNumber evidence="3">4.2.1.96</ecNumber>
    </recommendedName>
</protein>
<comment type="similarity">
    <text evidence="2">Belongs to the pterin-4-alpha-carbinolamine dehydratase family.</text>
</comment>
<gene>
    <name evidence="7" type="primary">LOC110788713</name>
</gene>
<dbReference type="Pfam" id="PF01329">
    <property type="entry name" value="Pterin_4a"/>
    <property type="match status" value="1"/>
</dbReference>
<evidence type="ECO:0000256" key="2">
    <source>
        <dbReference type="ARBA" id="ARBA00006472"/>
    </source>
</evidence>
<dbReference type="Proteomes" id="UP000813463">
    <property type="component" value="Chromosome 4"/>
</dbReference>
<dbReference type="EC" id="4.2.1.96" evidence="3"/>
<dbReference type="KEGG" id="soe:110788713"/>
<dbReference type="GeneID" id="110788713"/>
<reference evidence="7" key="2">
    <citation type="submission" date="2025-08" db="UniProtKB">
        <authorList>
            <consortium name="RefSeq"/>
        </authorList>
    </citation>
    <scope>IDENTIFICATION</scope>
    <source>
        <tissue evidence="7">Leaf</tissue>
    </source>
</reference>
<evidence type="ECO:0000256" key="1">
    <source>
        <dbReference type="ARBA" id="ARBA00001554"/>
    </source>
</evidence>
<evidence type="ECO:0000256" key="3">
    <source>
        <dbReference type="ARBA" id="ARBA00013252"/>
    </source>
</evidence>
<dbReference type="PANTHER" id="PTHR12599:SF8">
    <property type="entry name" value="PTERIN-4-ALPHA-CARBINOLAMINE DEHYDRATASE, CHLOROPLASTIC-RELATED"/>
    <property type="match status" value="1"/>
</dbReference>
<dbReference type="SUPFAM" id="SSF55248">
    <property type="entry name" value="PCD-like"/>
    <property type="match status" value="1"/>
</dbReference>
<dbReference type="AlphaFoldDB" id="A0A9R0JWF1"/>
<dbReference type="GO" id="GO:0009536">
    <property type="term" value="C:plastid"/>
    <property type="evidence" value="ECO:0000318"/>
    <property type="project" value="GO_Central"/>
</dbReference>
<comment type="catalytic activity">
    <reaction evidence="1">
        <text>(4aS,6R)-4a-hydroxy-L-erythro-5,6,7,8-tetrahydrobiopterin = (6R)-L-erythro-6,7-dihydrobiopterin + H2O</text>
        <dbReference type="Rhea" id="RHEA:11920"/>
        <dbReference type="ChEBI" id="CHEBI:15377"/>
        <dbReference type="ChEBI" id="CHEBI:15642"/>
        <dbReference type="ChEBI" id="CHEBI:43120"/>
        <dbReference type="EC" id="4.2.1.96"/>
    </reaction>
</comment>
<dbReference type="GO" id="GO:0006729">
    <property type="term" value="P:tetrahydrobiopterin biosynthetic process"/>
    <property type="evidence" value="ECO:0007669"/>
    <property type="project" value="InterPro"/>
</dbReference>
<dbReference type="GO" id="GO:0008124">
    <property type="term" value="F:4-alpha-hydroxytetrahydrobiopterin dehydratase activity"/>
    <property type="evidence" value="ECO:0000318"/>
    <property type="project" value="GO_Central"/>
</dbReference>
<dbReference type="InterPro" id="IPR036428">
    <property type="entry name" value="PCD_sf"/>
</dbReference>
<dbReference type="InterPro" id="IPR001533">
    <property type="entry name" value="Pterin_deHydtase"/>
</dbReference>